<dbReference type="RefSeq" id="WP_272144518.1">
    <property type="nucleotide sequence ID" value="NZ_JAQNDM010000002.1"/>
</dbReference>
<name>A0ABT5DKG7_9BACT</name>
<feature type="region of interest" description="Disordered" evidence="1">
    <location>
        <begin position="142"/>
        <end position="199"/>
    </location>
</feature>
<gene>
    <name evidence="2" type="ORF">POL68_36485</name>
</gene>
<comment type="caution">
    <text evidence="2">The sequence shown here is derived from an EMBL/GenBank/DDBJ whole genome shotgun (WGS) entry which is preliminary data.</text>
</comment>
<accession>A0ABT5DKG7</accession>
<evidence type="ECO:0000313" key="2">
    <source>
        <dbReference type="EMBL" id="MDC0714021.1"/>
    </source>
</evidence>
<sequence length="199" mass="22153">MSYHGERAYTDERTAYMTEESGFSITPRPLVVSLDLELATLSGATLGAQLLADLYARKELDEEQERDAPVGIYSVLALVRERINQLRRVVRNEEDPAHLWASHNAVEDPAISGEFPGDIVLFSRASGRVPLVMWRFPVEGLESKTPKTPKKPKTPKTPKAKTPKSKPPKTPKSKTHKTPKAKTPKSKTHKTKQAAPLLH</sequence>
<dbReference type="Proteomes" id="UP001221838">
    <property type="component" value="Unassembled WGS sequence"/>
</dbReference>
<feature type="compositionally biased region" description="Basic residues" evidence="1">
    <location>
        <begin position="147"/>
        <end position="192"/>
    </location>
</feature>
<evidence type="ECO:0000256" key="1">
    <source>
        <dbReference type="SAM" id="MobiDB-lite"/>
    </source>
</evidence>
<proteinExistence type="predicted"/>
<dbReference type="EMBL" id="JAQNDM010000002">
    <property type="protein sequence ID" value="MDC0714021.1"/>
    <property type="molecule type" value="Genomic_DNA"/>
</dbReference>
<reference evidence="2 3" key="1">
    <citation type="submission" date="2022-11" db="EMBL/GenBank/DDBJ databases">
        <title>Minimal conservation of predation-associated metabolite biosynthetic gene clusters underscores biosynthetic potential of Myxococcota including descriptions for ten novel species: Archangium lansinium sp. nov., Myxococcus landrumus sp. nov., Nannocystis bai.</title>
        <authorList>
            <person name="Ahearne A."/>
            <person name="Stevens C."/>
            <person name="Dowd S."/>
        </authorList>
    </citation>
    <scope>NUCLEOTIDE SEQUENCE [LARGE SCALE GENOMIC DNA]</scope>
    <source>
        <strain evidence="2 3">NCWAL01</strain>
    </source>
</reference>
<evidence type="ECO:0000313" key="3">
    <source>
        <dbReference type="Proteomes" id="UP001221838"/>
    </source>
</evidence>
<protein>
    <submittedName>
        <fullName evidence="2">Uncharacterized protein</fullName>
    </submittedName>
</protein>
<organism evidence="2 3">
    <name type="scientific">Stigmatella ashevillensis</name>
    <dbReference type="NCBI Taxonomy" id="2995309"/>
    <lineage>
        <taxon>Bacteria</taxon>
        <taxon>Pseudomonadati</taxon>
        <taxon>Myxococcota</taxon>
        <taxon>Myxococcia</taxon>
        <taxon>Myxococcales</taxon>
        <taxon>Cystobacterineae</taxon>
        <taxon>Archangiaceae</taxon>
        <taxon>Stigmatella</taxon>
    </lineage>
</organism>
<keyword evidence="3" id="KW-1185">Reference proteome</keyword>